<comment type="similarity">
    <text evidence="1 3">Belongs to the short-chain dehydrogenases/reductases (SDR) family.</text>
</comment>
<dbReference type="PANTHER" id="PTHR44196:SF2">
    <property type="entry name" value="SHORT-CHAIN DEHYDROGENASE-RELATED"/>
    <property type="match status" value="1"/>
</dbReference>
<dbReference type="PIRSF" id="PIRSF000126">
    <property type="entry name" value="11-beta-HSD1"/>
    <property type="match status" value="1"/>
</dbReference>
<organism evidence="4 5">
    <name type="scientific">Microvirga guangxiensis</name>
    <dbReference type="NCBI Taxonomy" id="549386"/>
    <lineage>
        <taxon>Bacteria</taxon>
        <taxon>Pseudomonadati</taxon>
        <taxon>Pseudomonadota</taxon>
        <taxon>Alphaproteobacteria</taxon>
        <taxon>Hyphomicrobiales</taxon>
        <taxon>Methylobacteriaceae</taxon>
        <taxon>Microvirga</taxon>
    </lineage>
</organism>
<name>A0A1G5HR18_9HYPH</name>
<dbReference type="Pfam" id="PF00106">
    <property type="entry name" value="adh_short"/>
    <property type="match status" value="1"/>
</dbReference>
<protein>
    <recommendedName>
        <fullName evidence="6">Short-chain dehydrogenase</fullName>
    </recommendedName>
</protein>
<evidence type="ECO:0000313" key="5">
    <source>
        <dbReference type="Proteomes" id="UP000199569"/>
    </source>
</evidence>
<dbReference type="STRING" id="549386.SAMN02927923_01858"/>
<dbReference type="PANTHER" id="PTHR44196">
    <property type="entry name" value="DEHYDROGENASE/REDUCTASE SDR FAMILY MEMBER 7B"/>
    <property type="match status" value="1"/>
</dbReference>
<dbReference type="OrthoDB" id="9808814at2"/>
<dbReference type="SUPFAM" id="SSF51735">
    <property type="entry name" value="NAD(P)-binding Rossmann-fold domains"/>
    <property type="match status" value="1"/>
</dbReference>
<keyword evidence="2" id="KW-0560">Oxidoreductase</keyword>
<keyword evidence="5" id="KW-1185">Reference proteome</keyword>
<dbReference type="Proteomes" id="UP000199569">
    <property type="component" value="Unassembled WGS sequence"/>
</dbReference>
<dbReference type="RefSeq" id="WP_091134263.1">
    <property type="nucleotide sequence ID" value="NZ_FMVJ01000005.1"/>
</dbReference>
<dbReference type="AlphaFoldDB" id="A0A1G5HR18"/>
<evidence type="ECO:0000256" key="3">
    <source>
        <dbReference type="RuleBase" id="RU000363"/>
    </source>
</evidence>
<dbReference type="GO" id="GO:0016491">
    <property type="term" value="F:oxidoreductase activity"/>
    <property type="evidence" value="ECO:0007669"/>
    <property type="project" value="UniProtKB-KW"/>
</dbReference>
<dbReference type="InterPro" id="IPR036291">
    <property type="entry name" value="NAD(P)-bd_dom_sf"/>
</dbReference>
<dbReference type="PRINTS" id="PR00080">
    <property type="entry name" value="SDRFAMILY"/>
</dbReference>
<proteinExistence type="inferred from homology"/>
<dbReference type="PRINTS" id="PR00081">
    <property type="entry name" value="GDHRDH"/>
</dbReference>
<evidence type="ECO:0008006" key="6">
    <source>
        <dbReference type="Google" id="ProtNLM"/>
    </source>
</evidence>
<dbReference type="GO" id="GO:0016020">
    <property type="term" value="C:membrane"/>
    <property type="evidence" value="ECO:0007669"/>
    <property type="project" value="TreeGrafter"/>
</dbReference>
<reference evidence="4 5" key="1">
    <citation type="submission" date="2016-10" db="EMBL/GenBank/DDBJ databases">
        <authorList>
            <person name="de Groot N.N."/>
        </authorList>
    </citation>
    <scope>NUCLEOTIDE SEQUENCE [LARGE SCALE GENOMIC DNA]</scope>
    <source>
        <strain evidence="4 5">CGMCC 1.7666</strain>
    </source>
</reference>
<sequence length="273" mass="29780">MSEEPRWAVITGASSGIGAELARVFASKRYFLVLVARRHERLEALSAEIRAAHNVEVETIALDLEDREAPKDLAEMLRDRGIRVHTLVNNAGFGLRGNFATLPFERQLAMIDLNIGALTALSRLLLPGMLERKRGGILNVASTAAFQAGPHMAVYYATKAYVLSLSEALHEEAKSHGLTVTALCPGSTESEFSATADVEYSRVYRPSIMTAAEVARMAVEGYEAGRAIVVTGRANWLGTLGAKFLPRRIVRHIAGRLQRGEVTRPEEEANGRA</sequence>
<dbReference type="InterPro" id="IPR002347">
    <property type="entry name" value="SDR_fam"/>
</dbReference>
<evidence type="ECO:0000256" key="1">
    <source>
        <dbReference type="ARBA" id="ARBA00006484"/>
    </source>
</evidence>
<evidence type="ECO:0000256" key="2">
    <source>
        <dbReference type="ARBA" id="ARBA00023002"/>
    </source>
</evidence>
<accession>A0A1G5HR18</accession>
<evidence type="ECO:0000313" key="4">
    <source>
        <dbReference type="EMBL" id="SCY65889.1"/>
    </source>
</evidence>
<dbReference type="EMBL" id="FMVJ01000005">
    <property type="protein sequence ID" value="SCY65889.1"/>
    <property type="molecule type" value="Genomic_DNA"/>
</dbReference>
<gene>
    <name evidence="4" type="ORF">SAMN02927923_01858</name>
</gene>
<dbReference type="Gene3D" id="3.40.50.720">
    <property type="entry name" value="NAD(P)-binding Rossmann-like Domain"/>
    <property type="match status" value="1"/>
</dbReference>